<protein>
    <submittedName>
        <fullName evidence="2">Uncharacterized protein</fullName>
    </submittedName>
</protein>
<comment type="caution">
    <text evidence="2">The sequence shown here is derived from an EMBL/GenBank/DDBJ whole genome shotgun (WGS) entry which is preliminary data.</text>
</comment>
<accession>A0AAN8XKV6</accession>
<sequence>MSFVYKNLGTALSENDTGRIRLQGGHNSWLSRETQERLLLHGEASKKPLLLHSLFLIVVWCWLLVGCHAGSAFGLKGITVA</sequence>
<evidence type="ECO:0000313" key="3">
    <source>
        <dbReference type="Proteomes" id="UP001381693"/>
    </source>
</evidence>
<name>A0AAN8XKV6_HALRR</name>
<evidence type="ECO:0000256" key="1">
    <source>
        <dbReference type="SAM" id="Phobius"/>
    </source>
</evidence>
<keyword evidence="3" id="KW-1185">Reference proteome</keyword>
<organism evidence="2 3">
    <name type="scientific">Halocaridina rubra</name>
    <name type="common">Hawaiian red shrimp</name>
    <dbReference type="NCBI Taxonomy" id="373956"/>
    <lineage>
        <taxon>Eukaryota</taxon>
        <taxon>Metazoa</taxon>
        <taxon>Ecdysozoa</taxon>
        <taxon>Arthropoda</taxon>
        <taxon>Crustacea</taxon>
        <taxon>Multicrustacea</taxon>
        <taxon>Malacostraca</taxon>
        <taxon>Eumalacostraca</taxon>
        <taxon>Eucarida</taxon>
        <taxon>Decapoda</taxon>
        <taxon>Pleocyemata</taxon>
        <taxon>Caridea</taxon>
        <taxon>Atyoidea</taxon>
        <taxon>Atyidae</taxon>
        <taxon>Halocaridina</taxon>
    </lineage>
</organism>
<keyword evidence="1" id="KW-0812">Transmembrane</keyword>
<reference evidence="2 3" key="1">
    <citation type="submission" date="2023-11" db="EMBL/GenBank/DDBJ databases">
        <title>Halocaridina rubra genome assembly.</title>
        <authorList>
            <person name="Smith C."/>
        </authorList>
    </citation>
    <scope>NUCLEOTIDE SEQUENCE [LARGE SCALE GENOMIC DNA]</scope>
    <source>
        <strain evidence="2">EP-1</strain>
        <tissue evidence="2">Whole</tissue>
    </source>
</reference>
<dbReference type="AlphaFoldDB" id="A0AAN8XKV6"/>
<proteinExistence type="predicted"/>
<feature type="transmembrane region" description="Helical" evidence="1">
    <location>
        <begin position="49"/>
        <end position="75"/>
    </location>
</feature>
<dbReference type="Proteomes" id="UP001381693">
    <property type="component" value="Unassembled WGS sequence"/>
</dbReference>
<gene>
    <name evidence="2" type="ORF">SK128_015355</name>
</gene>
<dbReference type="EMBL" id="JAXCGZ010002009">
    <property type="protein sequence ID" value="KAK7084671.1"/>
    <property type="molecule type" value="Genomic_DNA"/>
</dbReference>
<keyword evidence="1" id="KW-1133">Transmembrane helix</keyword>
<evidence type="ECO:0000313" key="2">
    <source>
        <dbReference type="EMBL" id="KAK7084671.1"/>
    </source>
</evidence>
<keyword evidence="1" id="KW-0472">Membrane</keyword>